<comment type="caution">
    <text evidence="1">The sequence shown here is derived from an EMBL/GenBank/DDBJ whole genome shotgun (WGS) entry which is preliminary data.</text>
</comment>
<evidence type="ECO:0000313" key="2">
    <source>
        <dbReference type="Proteomes" id="UP000238479"/>
    </source>
</evidence>
<evidence type="ECO:0000313" key="1">
    <source>
        <dbReference type="EMBL" id="PRQ21027.1"/>
    </source>
</evidence>
<reference evidence="1 2" key="1">
    <citation type="journal article" date="2018" name="Nat. Genet.">
        <title>The Rosa genome provides new insights in the design of modern roses.</title>
        <authorList>
            <person name="Bendahmane M."/>
        </authorList>
    </citation>
    <scope>NUCLEOTIDE SEQUENCE [LARGE SCALE GENOMIC DNA]</scope>
    <source>
        <strain evidence="2">cv. Old Blush</strain>
    </source>
</reference>
<organism evidence="1 2">
    <name type="scientific">Rosa chinensis</name>
    <name type="common">China rose</name>
    <dbReference type="NCBI Taxonomy" id="74649"/>
    <lineage>
        <taxon>Eukaryota</taxon>
        <taxon>Viridiplantae</taxon>
        <taxon>Streptophyta</taxon>
        <taxon>Embryophyta</taxon>
        <taxon>Tracheophyta</taxon>
        <taxon>Spermatophyta</taxon>
        <taxon>Magnoliopsida</taxon>
        <taxon>eudicotyledons</taxon>
        <taxon>Gunneridae</taxon>
        <taxon>Pentapetalae</taxon>
        <taxon>rosids</taxon>
        <taxon>fabids</taxon>
        <taxon>Rosales</taxon>
        <taxon>Rosaceae</taxon>
        <taxon>Rosoideae</taxon>
        <taxon>Rosoideae incertae sedis</taxon>
        <taxon>Rosa</taxon>
    </lineage>
</organism>
<dbReference type="AlphaFoldDB" id="A0A2P6PGH7"/>
<protein>
    <submittedName>
        <fullName evidence="1">Uncharacterized protein</fullName>
    </submittedName>
</protein>
<gene>
    <name evidence="1" type="ORF">RchiOBHm_Chr7g0234651</name>
</gene>
<dbReference type="EMBL" id="PDCK01000045">
    <property type="protein sequence ID" value="PRQ21027.1"/>
    <property type="molecule type" value="Genomic_DNA"/>
</dbReference>
<accession>A0A2P6PGH7</accession>
<sequence>MSWSCLITSITWKIFVWDRLTLNGIFTDKFGIPYKPEPSFLHSETRSNCNFNLHKVITFQIELIIQQMYSPNNFM</sequence>
<dbReference type="Proteomes" id="UP000238479">
    <property type="component" value="Chromosome 7"/>
</dbReference>
<dbReference type="Gramene" id="PRQ21027">
    <property type="protein sequence ID" value="PRQ21027"/>
    <property type="gene ID" value="RchiOBHm_Chr7g0234651"/>
</dbReference>
<keyword evidence="2" id="KW-1185">Reference proteome</keyword>
<proteinExistence type="predicted"/>
<name>A0A2P6PGH7_ROSCH</name>